<protein>
    <submittedName>
        <fullName evidence="1">DUF1622 domain-containing protein</fullName>
    </submittedName>
</protein>
<organism evidence="1 2">
    <name type="scientific">Bradymonas sediminis</name>
    <dbReference type="NCBI Taxonomy" id="1548548"/>
    <lineage>
        <taxon>Bacteria</taxon>
        <taxon>Deltaproteobacteria</taxon>
        <taxon>Bradymonadales</taxon>
        <taxon>Bradymonadaceae</taxon>
        <taxon>Bradymonas</taxon>
    </lineage>
</organism>
<evidence type="ECO:0000313" key="1">
    <source>
        <dbReference type="EMBL" id="AWV88028.1"/>
    </source>
</evidence>
<dbReference type="EMBL" id="CP030032">
    <property type="protein sequence ID" value="AWV88028.1"/>
    <property type="molecule type" value="Genomic_DNA"/>
</dbReference>
<reference evidence="1 2" key="1">
    <citation type="submission" date="2018-06" db="EMBL/GenBank/DDBJ databases">
        <title>Lujinxingia sediminis gen. nov. sp. nov., a new facultative anaerobic member of the class Deltaproteobacteria, and proposal of Lujinxingaceae fam. nov.</title>
        <authorList>
            <person name="Guo L.-Y."/>
            <person name="Li C.-M."/>
            <person name="Wang S."/>
            <person name="Du Z.-J."/>
        </authorList>
    </citation>
    <scope>NUCLEOTIDE SEQUENCE [LARGE SCALE GENOMIC DNA]</scope>
    <source>
        <strain evidence="1 2">FA350</strain>
    </source>
</reference>
<dbReference type="AlphaFoldDB" id="A0A2Z4FH21"/>
<name>A0A2Z4FH21_9DELT</name>
<sequence>MEAFEQTVIVVLSWARLGIEMLGALVVVVGVMAAVAHIVRAPREASDAGRHGFRHIRLVLSQYLAIALEFQLAADILATTIAPSWAELGKLAAVAAIRTGLNYFLEREMRSMEESGESPPRRPGRG</sequence>
<accession>A0A2Z4FH21</accession>
<dbReference type="PANTHER" id="PTHR38468:SF1">
    <property type="entry name" value="SLL0939 PROTEIN"/>
    <property type="match status" value="1"/>
</dbReference>
<keyword evidence="2" id="KW-1185">Reference proteome</keyword>
<dbReference type="OrthoDB" id="9812897at2"/>
<dbReference type="Pfam" id="PF07784">
    <property type="entry name" value="DUF1622"/>
    <property type="match status" value="1"/>
</dbReference>
<dbReference type="RefSeq" id="WP_111331404.1">
    <property type="nucleotide sequence ID" value="NZ_CP030032.1"/>
</dbReference>
<dbReference type="Proteomes" id="UP000249799">
    <property type="component" value="Chromosome"/>
</dbReference>
<dbReference type="PANTHER" id="PTHR38468">
    <property type="entry name" value="SLL0939 PROTEIN"/>
    <property type="match status" value="1"/>
</dbReference>
<proteinExistence type="predicted"/>
<gene>
    <name evidence="1" type="ORF">DN745_01245</name>
</gene>
<evidence type="ECO:0000313" key="2">
    <source>
        <dbReference type="Proteomes" id="UP000249799"/>
    </source>
</evidence>
<dbReference type="KEGG" id="bsed:DN745_01245"/>
<dbReference type="InterPro" id="IPR012427">
    <property type="entry name" value="DUF1622"/>
</dbReference>